<dbReference type="Proteomes" id="UP000228621">
    <property type="component" value="Unassembled WGS sequence"/>
</dbReference>
<dbReference type="PANTHER" id="PTHR36932">
    <property type="entry name" value="CAPSULAR POLYSACCHARIDE BIOSYNTHESIS PROTEIN"/>
    <property type="match status" value="1"/>
</dbReference>
<dbReference type="AlphaFoldDB" id="A0A2A5JVX6"/>
<dbReference type="EMBL" id="NKHF01000004">
    <property type="protein sequence ID" value="PCK33605.1"/>
    <property type="molecule type" value="Genomic_DNA"/>
</dbReference>
<sequence>MNTSKIARILPTPLFDILISIFNKLQYVTRRAGQYKKIRKERASFDSLGIEQLREIQNNRFIEFVNYAKTNSPYFKKQLQGIDVSCVADIKLLPMLEKTTLINELSEIATIKESEAIVSYTGGTTGASMKVLYKKSCMQERFAYLDNFRAQFGYELGAKVAWFSGKNLLCDRDVRKRRFFKDDYINKIRFFSTFHITPEHARHYFRSLEEFQPKYLVGFPSSVLRICKYAESQGLKYKGKVEVFFPTAEMVTKEHREVIGRVLGCRLVDQYASSEGAPFIFECNEGNLHIDITSGVFEVLDEEGNDTQQGELVVTAFGTKGTPLIRYRVGDRLTLSERTECPCGNHMPLAENIGGRKDDFIVSPTLGEVNLGNISNSTKAVSGIICFQIEQRELDKITVRVVPSSAFDEQQQNKFVSALSERMGEKVEINFELVKEIPVEKSGKFRIIKNMLKAS</sequence>
<comment type="caution">
    <text evidence="1">The sequence shown here is derived from an EMBL/GenBank/DDBJ whole genome shotgun (WGS) entry which is preliminary data.</text>
</comment>
<protein>
    <submittedName>
        <fullName evidence="1">Polysaccharide biosynthesis protein</fullName>
    </submittedName>
</protein>
<dbReference type="RefSeq" id="WP_099640258.1">
    <property type="nucleotide sequence ID" value="NZ_NKHF01000004.1"/>
</dbReference>
<dbReference type="Gene3D" id="3.40.50.12780">
    <property type="entry name" value="N-terminal domain of ligase-like"/>
    <property type="match status" value="1"/>
</dbReference>
<dbReference type="OrthoDB" id="580775at2"/>
<dbReference type="SUPFAM" id="SSF56801">
    <property type="entry name" value="Acetyl-CoA synthetase-like"/>
    <property type="match status" value="1"/>
</dbReference>
<evidence type="ECO:0000313" key="2">
    <source>
        <dbReference type="Proteomes" id="UP000228621"/>
    </source>
</evidence>
<keyword evidence="2" id="KW-1185">Reference proteome</keyword>
<dbReference type="PANTHER" id="PTHR36932:SF1">
    <property type="entry name" value="CAPSULAR POLYSACCHARIDE BIOSYNTHESIS PROTEIN"/>
    <property type="match status" value="1"/>
</dbReference>
<evidence type="ECO:0000313" key="1">
    <source>
        <dbReference type="EMBL" id="PCK33605.1"/>
    </source>
</evidence>
<gene>
    <name evidence="1" type="ORF">CEX98_00885</name>
</gene>
<accession>A0A2A5JVX6</accession>
<proteinExistence type="predicted"/>
<organism evidence="1 2">
    <name type="scientific">Pseudoalteromonas piscicida</name>
    <dbReference type="NCBI Taxonomy" id="43662"/>
    <lineage>
        <taxon>Bacteria</taxon>
        <taxon>Pseudomonadati</taxon>
        <taxon>Pseudomonadota</taxon>
        <taxon>Gammaproteobacteria</taxon>
        <taxon>Alteromonadales</taxon>
        <taxon>Pseudoalteromonadaceae</taxon>
        <taxon>Pseudoalteromonas</taxon>
    </lineage>
</organism>
<dbReference type="InterPro" id="IPR042099">
    <property type="entry name" value="ANL_N_sf"/>
</dbReference>
<reference evidence="2" key="1">
    <citation type="journal article" date="2019" name="Genome Announc.">
        <title>Draft Genome Sequence of Pseudoalteromonas piscicida Strain 36Y ROTHPW, an Hypersaline Seawater Isolate from the South Coast of Sonora, Mexico.</title>
        <authorList>
            <person name="Sanchez-Diaz R."/>
            <person name="Molina-Garza Z.J."/>
            <person name="Cruz-Suarez L.E."/>
            <person name="Selvin J."/>
            <person name="Kiran G.S."/>
            <person name="Ibarra-Gamez J.C."/>
            <person name="Gomez-Gil B."/>
            <person name="Galaviz-Silva L."/>
        </authorList>
    </citation>
    <scope>NUCLEOTIDE SEQUENCE [LARGE SCALE GENOMIC DNA]</scope>
    <source>
        <strain evidence="2">36Y_RITHPW</strain>
    </source>
</reference>
<dbReference type="InterPro" id="IPR053158">
    <property type="entry name" value="CapK_Type1_Caps_Biosynth"/>
</dbReference>
<name>A0A2A5JVX6_PSEO7</name>